<feature type="transmembrane region" description="Helical" evidence="12">
    <location>
        <begin position="227"/>
        <end position="246"/>
    </location>
</feature>
<dbReference type="PANTHER" id="PTHR23289">
    <property type="entry name" value="CYTOCHROME C OXIDASE ASSEMBLY PROTEIN COX15"/>
    <property type="match status" value="1"/>
</dbReference>
<dbReference type="AlphaFoldDB" id="A0ABD0Y575"/>
<evidence type="ECO:0000256" key="3">
    <source>
        <dbReference type="ARBA" id="ARBA00022692"/>
    </source>
</evidence>
<evidence type="ECO:0000256" key="9">
    <source>
        <dbReference type="ARBA" id="ARBA00023136"/>
    </source>
</evidence>
<keyword evidence="4" id="KW-0479">Metal-binding</keyword>
<evidence type="ECO:0000256" key="2">
    <source>
        <dbReference type="ARBA" id="ARBA00004141"/>
    </source>
</evidence>
<evidence type="ECO:0000256" key="11">
    <source>
        <dbReference type="ARBA" id="ARBA00048044"/>
    </source>
</evidence>
<dbReference type="EMBL" id="JBFDAA010000013">
    <property type="protein sequence ID" value="KAL1122535.1"/>
    <property type="molecule type" value="Genomic_DNA"/>
</dbReference>
<evidence type="ECO:0000256" key="1">
    <source>
        <dbReference type="ARBA" id="ARBA00001970"/>
    </source>
</evidence>
<feature type="transmembrane region" description="Helical" evidence="12">
    <location>
        <begin position="123"/>
        <end position="144"/>
    </location>
</feature>
<dbReference type="GO" id="GO:0006783">
    <property type="term" value="P:heme biosynthetic process"/>
    <property type="evidence" value="ECO:0007669"/>
    <property type="project" value="UniProtKB-KW"/>
</dbReference>
<comment type="caution">
    <text evidence="13">The sequence shown here is derived from an EMBL/GenBank/DDBJ whole genome shotgun (WGS) entry which is preliminary data.</text>
</comment>
<name>A0ABD0Y575_9HEMI</name>
<evidence type="ECO:0000256" key="5">
    <source>
        <dbReference type="ARBA" id="ARBA00022989"/>
    </source>
</evidence>
<evidence type="ECO:0000313" key="14">
    <source>
        <dbReference type="Proteomes" id="UP001558652"/>
    </source>
</evidence>
<keyword evidence="3 12" id="KW-0812">Transmembrane</keyword>
<keyword evidence="14" id="KW-1185">Reference proteome</keyword>
<comment type="subcellular location">
    <subcellularLocation>
        <location evidence="2">Membrane</location>
        <topology evidence="2">Multi-pass membrane protein</topology>
    </subcellularLocation>
</comment>
<proteinExistence type="predicted"/>
<comment type="pathway">
    <text evidence="10">Porphyrin-containing compound metabolism; heme A biosynthesis; heme A from heme O: step 1/1.</text>
</comment>
<organism evidence="13 14">
    <name type="scientific">Ranatra chinensis</name>
    <dbReference type="NCBI Taxonomy" id="642074"/>
    <lineage>
        <taxon>Eukaryota</taxon>
        <taxon>Metazoa</taxon>
        <taxon>Ecdysozoa</taxon>
        <taxon>Arthropoda</taxon>
        <taxon>Hexapoda</taxon>
        <taxon>Insecta</taxon>
        <taxon>Pterygota</taxon>
        <taxon>Neoptera</taxon>
        <taxon>Paraneoptera</taxon>
        <taxon>Hemiptera</taxon>
        <taxon>Heteroptera</taxon>
        <taxon>Panheteroptera</taxon>
        <taxon>Nepomorpha</taxon>
        <taxon>Nepidae</taxon>
        <taxon>Ranatrinae</taxon>
        <taxon>Ranatra</taxon>
    </lineage>
</organism>
<keyword evidence="6" id="KW-0560">Oxidoreductase</keyword>
<evidence type="ECO:0000256" key="12">
    <source>
        <dbReference type="SAM" id="Phobius"/>
    </source>
</evidence>
<evidence type="ECO:0000256" key="6">
    <source>
        <dbReference type="ARBA" id="ARBA00023002"/>
    </source>
</evidence>
<dbReference type="Proteomes" id="UP001558652">
    <property type="component" value="Unassembled WGS sequence"/>
</dbReference>
<feature type="transmembrane region" description="Helical" evidence="12">
    <location>
        <begin position="258"/>
        <end position="282"/>
    </location>
</feature>
<evidence type="ECO:0000256" key="7">
    <source>
        <dbReference type="ARBA" id="ARBA00023004"/>
    </source>
</evidence>
<feature type="transmembrane region" description="Helical" evidence="12">
    <location>
        <begin position="55"/>
        <end position="73"/>
    </location>
</feature>
<evidence type="ECO:0000256" key="4">
    <source>
        <dbReference type="ARBA" id="ARBA00022723"/>
    </source>
</evidence>
<keyword evidence="9 12" id="KW-0472">Membrane</keyword>
<gene>
    <name evidence="13" type="ORF">AAG570_002865</name>
</gene>
<dbReference type="GO" id="GO:0016020">
    <property type="term" value="C:membrane"/>
    <property type="evidence" value="ECO:0007669"/>
    <property type="project" value="UniProtKB-SubCell"/>
</dbReference>
<dbReference type="GO" id="GO:0046872">
    <property type="term" value="F:metal ion binding"/>
    <property type="evidence" value="ECO:0007669"/>
    <property type="project" value="UniProtKB-KW"/>
</dbReference>
<evidence type="ECO:0000256" key="10">
    <source>
        <dbReference type="ARBA" id="ARBA00044501"/>
    </source>
</evidence>
<evidence type="ECO:0000256" key="8">
    <source>
        <dbReference type="ARBA" id="ARBA00023133"/>
    </source>
</evidence>
<dbReference type="InterPro" id="IPR023754">
    <property type="entry name" value="HemeA_Synthase_type2"/>
</dbReference>
<keyword evidence="7" id="KW-0408">Iron</keyword>
<keyword evidence="5 12" id="KW-1133">Transmembrane helix</keyword>
<accession>A0ABD0Y575</accession>
<comment type="cofactor">
    <cofactor evidence="1">
        <name>heme b</name>
        <dbReference type="ChEBI" id="CHEBI:60344"/>
    </cofactor>
</comment>
<protein>
    <submittedName>
        <fullName evidence="13">Uncharacterized protein</fullName>
    </submittedName>
</protein>
<sequence>MVSWKLLGEKIPWTQTEWIKEFRRYMDYPEFITKNSAMTLEEFKRIWWMEYIHRTWGRAIGATFFIPAAYFWMRGYFAKAMKMRVLVFGSLIAAQGLMGWYMVKSGLEDRFNGPSDVARVSQYRLATHLGLAFVLYTGFLWSAFDHLLPADTLGHVSNAAKRFRGMAHACKGMVFLTAISGAFVAGLDAGLVYNSFPKMGDHWIPKEILSMTPKSLNFTENPVTVQFTHRILGTTSLALITALWFMSRKRLLPRRAYFATNAVAAMAWMQVLLGITTLLHYVPVSLGAMHQSGSLLLLSTAIWLTHELKHVKRFVK</sequence>
<dbReference type="InterPro" id="IPR003780">
    <property type="entry name" value="COX15/CtaA_fam"/>
</dbReference>
<feature type="transmembrane region" description="Helical" evidence="12">
    <location>
        <begin position="172"/>
        <end position="193"/>
    </location>
</feature>
<keyword evidence="8" id="KW-0350">Heme biosynthesis</keyword>
<dbReference type="PANTHER" id="PTHR23289:SF2">
    <property type="entry name" value="CYTOCHROME C OXIDASE ASSEMBLY PROTEIN COX15 HOMOLOG"/>
    <property type="match status" value="1"/>
</dbReference>
<reference evidence="13 14" key="1">
    <citation type="submission" date="2024-07" db="EMBL/GenBank/DDBJ databases">
        <title>Chromosome-level genome assembly of the water stick insect Ranatra chinensis (Heteroptera: Nepidae).</title>
        <authorList>
            <person name="Liu X."/>
        </authorList>
    </citation>
    <scope>NUCLEOTIDE SEQUENCE [LARGE SCALE GENOMIC DNA]</scope>
    <source>
        <strain evidence="13">Cailab_2021Rc</strain>
        <tissue evidence="13">Muscle</tissue>
    </source>
</reference>
<feature type="transmembrane region" description="Helical" evidence="12">
    <location>
        <begin position="85"/>
        <end position="103"/>
    </location>
</feature>
<dbReference type="Pfam" id="PF02628">
    <property type="entry name" value="COX15-CtaA"/>
    <property type="match status" value="1"/>
</dbReference>
<evidence type="ECO:0000313" key="13">
    <source>
        <dbReference type="EMBL" id="KAL1122535.1"/>
    </source>
</evidence>
<comment type="catalytic activity">
    <reaction evidence="11">
        <text>Fe(II)-heme o + 2 A + H2O = Fe(II)-heme a + 2 AH2</text>
        <dbReference type="Rhea" id="RHEA:63388"/>
        <dbReference type="ChEBI" id="CHEBI:13193"/>
        <dbReference type="ChEBI" id="CHEBI:15377"/>
        <dbReference type="ChEBI" id="CHEBI:17499"/>
        <dbReference type="ChEBI" id="CHEBI:60530"/>
        <dbReference type="ChEBI" id="CHEBI:61715"/>
        <dbReference type="EC" id="1.17.99.9"/>
    </reaction>
    <physiologicalReaction direction="left-to-right" evidence="11">
        <dbReference type="Rhea" id="RHEA:63389"/>
    </physiologicalReaction>
</comment>
<dbReference type="GO" id="GO:0120547">
    <property type="term" value="F:heme A synthase activity"/>
    <property type="evidence" value="ECO:0007669"/>
    <property type="project" value="UniProtKB-EC"/>
</dbReference>